<dbReference type="CDD" id="cd04301">
    <property type="entry name" value="NAT_SF"/>
    <property type="match status" value="1"/>
</dbReference>
<evidence type="ECO:0000259" key="1">
    <source>
        <dbReference type="PROSITE" id="PS51186"/>
    </source>
</evidence>
<evidence type="ECO:0000313" key="3">
    <source>
        <dbReference type="Proteomes" id="UP000501534"/>
    </source>
</evidence>
<gene>
    <name evidence="2" type="ORF">DSM104443_04010</name>
</gene>
<dbReference type="InterPro" id="IPR051531">
    <property type="entry name" value="N-acetyltransferase"/>
</dbReference>
<sequence length="181" mass="19900">MAIHAAEPALASRVASRYSGRMRITLEPLTRGHAPEMFTVLADPSIYRYIDEAAPVSLEALATRYARLEEGKSADGSELWLNWIVREVGTGKAIGFVQATVSGRQAWIAYVIAPSSQGKGFGREATEAMMRILRERHGTTRFLANVDSRNDASIHLARSLGFIHVTGAEVGDQRYELRDPA</sequence>
<dbReference type="GO" id="GO:0016747">
    <property type="term" value="F:acyltransferase activity, transferring groups other than amino-acyl groups"/>
    <property type="evidence" value="ECO:0007669"/>
    <property type="project" value="InterPro"/>
</dbReference>
<dbReference type="Proteomes" id="UP000501534">
    <property type="component" value="Chromosome"/>
</dbReference>
<dbReference type="Gene3D" id="3.40.630.30">
    <property type="match status" value="1"/>
</dbReference>
<dbReference type="InterPro" id="IPR000182">
    <property type="entry name" value="GNAT_dom"/>
</dbReference>
<keyword evidence="3" id="KW-1185">Reference proteome</keyword>
<dbReference type="SUPFAM" id="SSF55729">
    <property type="entry name" value="Acyl-CoA N-acyltransferases (Nat)"/>
    <property type="match status" value="1"/>
</dbReference>
<protein>
    <recommendedName>
        <fullName evidence="1">N-acetyltransferase domain-containing protein</fullName>
    </recommendedName>
</protein>
<proteinExistence type="predicted"/>
<dbReference type="AlphaFoldDB" id="A0A6M4H0B2"/>
<organism evidence="2 3">
    <name type="scientific">Usitatibacter rugosus</name>
    <dbReference type="NCBI Taxonomy" id="2732067"/>
    <lineage>
        <taxon>Bacteria</taxon>
        <taxon>Pseudomonadati</taxon>
        <taxon>Pseudomonadota</taxon>
        <taxon>Betaproteobacteria</taxon>
        <taxon>Nitrosomonadales</taxon>
        <taxon>Usitatibacteraceae</taxon>
        <taxon>Usitatibacter</taxon>
    </lineage>
</organism>
<dbReference type="PROSITE" id="PS51186">
    <property type="entry name" value="GNAT"/>
    <property type="match status" value="1"/>
</dbReference>
<dbReference type="PANTHER" id="PTHR43792">
    <property type="entry name" value="GNAT FAMILY, PUTATIVE (AFU_ORTHOLOGUE AFUA_3G00765)-RELATED-RELATED"/>
    <property type="match status" value="1"/>
</dbReference>
<dbReference type="EMBL" id="CP053069">
    <property type="protein sequence ID" value="QJR12916.1"/>
    <property type="molecule type" value="Genomic_DNA"/>
</dbReference>
<name>A0A6M4H0B2_9PROT</name>
<feature type="domain" description="N-acetyltransferase" evidence="1">
    <location>
        <begin position="24"/>
        <end position="181"/>
    </location>
</feature>
<dbReference type="Pfam" id="PF13302">
    <property type="entry name" value="Acetyltransf_3"/>
    <property type="match status" value="1"/>
</dbReference>
<accession>A0A6M4H0B2</accession>
<dbReference type="InterPro" id="IPR016181">
    <property type="entry name" value="Acyl_CoA_acyltransferase"/>
</dbReference>
<dbReference type="KEGG" id="uru:DSM104443_04010"/>
<reference evidence="2 3" key="1">
    <citation type="submission" date="2020-04" db="EMBL/GenBank/DDBJ databases">
        <title>Usitatibacter rugosus gen. nov., sp. nov. and Usitatibacter palustris sp. nov., novel members of Usitatibacteraceae fam. nov. within the order Nitrosomonadales isolated from soil.</title>
        <authorList>
            <person name="Huber K.J."/>
            <person name="Neumann-Schaal M."/>
            <person name="Geppert A."/>
            <person name="Luckner M."/>
            <person name="Wanner G."/>
            <person name="Overmann J."/>
        </authorList>
    </citation>
    <scope>NUCLEOTIDE SEQUENCE [LARGE SCALE GENOMIC DNA]</scope>
    <source>
        <strain evidence="2 3">0125_3</strain>
    </source>
</reference>
<evidence type="ECO:0000313" key="2">
    <source>
        <dbReference type="EMBL" id="QJR12916.1"/>
    </source>
</evidence>